<sequence length="67" mass="7403">MHSGTSGWPSSIRLVTIGNATDSYLFICPSCKQSHEDCVKIFGNSNWHFKESRTTVLGGELKLITES</sequence>
<dbReference type="GO" id="GO:0007476">
    <property type="term" value="P:imaginal disc-derived wing morphogenesis"/>
    <property type="evidence" value="ECO:0000315"/>
    <property type="project" value="FlyBase"/>
</dbReference>
<name>Q8SYE7_DROME</name>
<proteinExistence type="evidence at transcript level"/>
<gene>
    <name evidence="2" type="primary">by</name>
    <name evidence="2" type="ORF">CG9379</name>
</gene>
<evidence type="ECO:0000313" key="2">
    <source>
        <dbReference type="FlyBase" id="FBgn0000244"/>
    </source>
</evidence>
<dbReference type="GO" id="GO:0007475">
    <property type="term" value="P:apposition of dorsal and ventral imaginal disc-derived wing surfaces"/>
    <property type="evidence" value="ECO:0000315"/>
    <property type="project" value="FlyBase"/>
</dbReference>
<protein>
    <submittedName>
        <fullName evidence="1">RE65113p</fullName>
    </submittedName>
</protein>
<dbReference type="AGR" id="FB:FBgn0000244"/>
<organism evidence="1">
    <name type="scientific">Drosophila melanogaster</name>
    <name type="common">Fruit fly</name>
    <dbReference type="NCBI Taxonomy" id="7227"/>
    <lineage>
        <taxon>Eukaryota</taxon>
        <taxon>Metazoa</taxon>
        <taxon>Ecdysozoa</taxon>
        <taxon>Arthropoda</taxon>
        <taxon>Hexapoda</taxon>
        <taxon>Insecta</taxon>
        <taxon>Pterygota</taxon>
        <taxon>Neoptera</taxon>
        <taxon>Endopterygota</taxon>
        <taxon>Diptera</taxon>
        <taxon>Brachycera</taxon>
        <taxon>Muscomorpha</taxon>
        <taxon>Ephydroidea</taxon>
        <taxon>Drosophilidae</taxon>
        <taxon>Drosophila</taxon>
        <taxon>Sophophora</taxon>
    </lineage>
</organism>
<reference evidence="1" key="1">
    <citation type="submission" date="2001-12" db="EMBL/GenBank/DDBJ databases">
        <authorList>
            <person name="Stapleton M."/>
            <person name="Brokstein P."/>
            <person name="Hong L."/>
            <person name="Agbayani A."/>
            <person name="Carlson J."/>
            <person name="Champe M."/>
            <person name="Chavez C."/>
            <person name="Dorsett V."/>
            <person name="Dresnek D."/>
            <person name="Farfan D."/>
            <person name="Frise E."/>
            <person name="George R."/>
            <person name="Gonzalez M."/>
            <person name="Guarin H."/>
            <person name="Kronmiller B."/>
            <person name="Li P."/>
            <person name="Liao G."/>
            <person name="Miranda A."/>
            <person name="Mungall C.J."/>
            <person name="Nunoo J."/>
            <person name="Pacleb J."/>
            <person name="Paragas V."/>
            <person name="Park S."/>
            <person name="Patel S."/>
            <person name="Phouanenavong S."/>
            <person name="Wan K."/>
            <person name="Yu C."/>
            <person name="Lewis S.E."/>
            <person name="Rubin G.M."/>
            <person name="Celniker S."/>
        </authorList>
    </citation>
    <scope>NUCLEOTIDE SEQUENCE</scope>
    <source>
        <strain evidence="1">Berkeley</strain>
    </source>
</reference>
<dbReference type="FlyBase" id="FBgn0000244">
    <property type="gene designation" value="by"/>
</dbReference>
<dbReference type="EMBL" id="AY071598">
    <property type="protein sequence ID" value="AAL49220.1"/>
    <property type="molecule type" value="mRNA"/>
</dbReference>
<dbReference type="OrthoDB" id="6273691at2759"/>
<evidence type="ECO:0000313" key="1">
    <source>
        <dbReference type="EMBL" id="AAL49220.1"/>
    </source>
</evidence>
<dbReference type="GO" id="GO:0005925">
    <property type="term" value="C:focal adhesion"/>
    <property type="evidence" value="ECO:0000314"/>
    <property type="project" value="FlyBase"/>
</dbReference>
<accession>Q8SYE7</accession>
<dbReference type="AlphaFoldDB" id="Q8SYE7"/>